<name>A0ABN9U6V3_9DINO</name>
<accession>A0ABN9U6V3</accession>
<reference evidence="2" key="1">
    <citation type="submission" date="2023-10" db="EMBL/GenBank/DDBJ databases">
        <authorList>
            <person name="Chen Y."/>
            <person name="Shah S."/>
            <person name="Dougan E. K."/>
            <person name="Thang M."/>
            <person name="Chan C."/>
        </authorList>
    </citation>
    <scope>NUCLEOTIDE SEQUENCE [LARGE SCALE GENOMIC DNA]</scope>
</reference>
<dbReference type="EMBL" id="CAUYUJ010015495">
    <property type="protein sequence ID" value="CAK0854729.1"/>
    <property type="molecule type" value="Genomic_DNA"/>
</dbReference>
<evidence type="ECO:0000256" key="1">
    <source>
        <dbReference type="SAM" id="MobiDB-lite"/>
    </source>
</evidence>
<feature type="region of interest" description="Disordered" evidence="1">
    <location>
        <begin position="52"/>
        <end position="76"/>
    </location>
</feature>
<protein>
    <submittedName>
        <fullName evidence="2">Uncharacterized protein</fullName>
    </submittedName>
</protein>
<evidence type="ECO:0000313" key="3">
    <source>
        <dbReference type="Proteomes" id="UP001189429"/>
    </source>
</evidence>
<evidence type="ECO:0000313" key="2">
    <source>
        <dbReference type="EMBL" id="CAK0854729.1"/>
    </source>
</evidence>
<proteinExistence type="predicted"/>
<dbReference type="Proteomes" id="UP001189429">
    <property type="component" value="Unassembled WGS sequence"/>
</dbReference>
<keyword evidence="3" id="KW-1185">Reference proteome</keyword>
<organism evidence="2 3">
    <name type="scientific">Prorocentrum cordatum</name>
    <dbReference type="NCBI Taxonomy" id="2364126"/>
    <lineage>
        <taxon>Eukaryota</taxon>
        <taxon>Sar</taxon>
        <taxon>Alveolata</taxon>
        <taxon>Dinophyceae</taxon>
        <taxon>Prorocentrales</taxon>
        <taxon>Prorocentraceae</taxon>
        <taxon>Prorocentrum</taxon>
    </lineage>
</organism>
<gene>
    <name evidence="2" type="ORF">PCOR1329_LOCUS45696</name>
</gene>
<sequence>MRPLILTLRNQVARSPVCFVTGSIALSTDYIITDLHHDCKYDTETSSATVSSTSVSKASGSSSTTGSTTSETLITSVSTKTETSSTTLTTTSKTSSMSVSSSKTLSSISGSSTTTATTTPHYVWLGFGDTCASQGYEEIGGSTECFEDAKSRVTELNNVAHLTVNSPFACVFQYGVLFYGDGKEGNADVLQQYVCKGPDQISTTTRTMWSTSVTTTTQTYDPYNVTFSIYVTLLHSFRTDVRGAGARAKF</sequence>
<comment type="caution">
    <text evidence="2">The sequence shown here is derived from an EMBL/GenBank/DDBJ whole genome shotgun (WGS) entry which is preliminary data.</text>
</comment>